<sequence length="348" mass="39283">MWGFTKSHCKDSALHLRNRVLPNVAARLLLQPIDKRMNSVLSRFSLCDAHCHPQDDPRHLELFLSVEASQVAAMGTRESNWQTVEDLYRAYPSKVIPCFGVHPWFAHAHALEPGTYGRDIIVDTRRHPAPSDQQGAEYDQQGCRGVEKGLLDSKLSNEWLQKLRQLLECYPQAWVGEFGLDRSAIIPQTKLQVSYQHQLQLTELHLRLAAELKRPVSMHCVRAYGHLHDMIKDLGPDNCPPRIMLHSFGGSPEVVVQFLRGLPKELGNRIFFSFSSVINGANKTKLISRITAVPDDRWLIESDQNTPAAIDSDMVDILAIVAEAKDWDLNRTAVQAALNFESFCNVSC</sequence>
<protein>
    <recommendedName>
        <fullName evidence="3">TatD related DNase</fullName>
    </recommendedName>
</protein>
<dbReference type="PANTHER" id="PTHR47345">
    <property type="entry name" value="CUT9-INTERACTING PROTEIN SCN1"/>
    <property type="match status" value="1"/>
</dbReference>
<evidence type="ECO:0000313" key="1">
    <source>
        <dbReference type="EMBL" id="GAX75168.1"/>
    </source>
</evidence>
<dbReference type="STRING" id="1157962.A0A250WWF3"/>
<proteinExistence type="predicted"/>
<keyword evidence="2" id="KW-1185">Reference proteome</keyword>
<accession>A0A250WWF3</accession>
<name>A0A250WWF3_9CHLO</name>
<dbReference type="Proteomes" id="UP000232323">
    <property type="component" value="Unassembled WGS sequence"/>
</dbReference>
<dbReference type="InterPro" id="IPR032466">
    <property type="entry name" value="Metal_Hydrolase"/>
</dbReference>
<reference evidence="1 2" key="1">
    <citation type="submission" date="2017-08" db="EMBL/GenBank/DDBJ databases">
        <title>Acidophilic green algal genome provides insights into adaptation to an acidic environment.</title>
        <authorList>
            <person name="Hirooka S."/>
            <person name="Hirose Y."/>
            <person name="Kanesaki Y."/>
            <person name="Higuchi S."/>
            <person name="Fujiwara T."/>
            <person name="Onuma R."/>
            <person name="Era A."/>
            <person name="Ohbayashi R."/>
            <person name="Uzuka A."/>
            <person name="Nozaki H."/>
            <person name="Yoshikawa H."/>
            <person name="Miyagishima S.Y."/>
        </authorList>
    </citation>
    <scope>NUCLEOTIDE SEQUENCE [LARGE SCALE GENOMIC DNA]</scope>
    <source>
        <strain evidence="1 2">NIES-2499</strain>
    </source>
</reference>
<comment type="caution">
    <text evidence="1">The sequence shown here is derived from an EMBL/GenBank/DDBJ whole genome shotgun (WGS) entry which is preliminary data.</text>
</comment>
<evidence type="ECO:0008006" key="3">
    <source>
        <dbReference type="Google" id="ProtNLM"/>
    </source>
</evidence>
<dbReference type="AlphaFoldDB" id="A0A250WWF3"/>
<dbReference type="EMBL" id="BEGY01000011">
    <property type="protein sequence ID" value="GAX75168.1"/>
    <property type="molecule type" value="Genomic_DNA"/>
</dbReference>
<dbReference type="Pfam" id="PF01026">
    <property type="entry name" value="TatD_DNase"/>
    <property type="match status" value="1"/>
</dbReference>
<dbReference type="InterPro" id="IPR001130">
    <property type="entry name" value="TatD-like"/>
</dbReference>
<dbReference type="OrthoDB" id="6079689at2759"/>
<gene>
    <name evidence="1" type="ORF">CEUSTIGMA_g2612.t1</name>
</gene>
<dbReference type="Gene3D" id="3.20.20.140">
    <property type="entry name" value="Metal-dependent hydrolases"/>
    <property type="match status" value="1"/>
</dbReference>
<dbReference type="PANTHER" id="PTHR47345:SF1">
    <property type="entry name" value="CUT9-INTERACTING PROTEIN SCN1"/>
    <property type="match status" value="1"/>
</dbReference>
<evidence type="ECO:0000313" key="2">
    <source>
        <dbReference type="Proteomes" id="UP000232323"/>
    </source>
</evidence>
<dbReference type="SUPFAM" id="SSF51556">
    <property type="entry name" value="Metallo-dependent hydrolases"/>
    <property type="match status" value="1"/>
</dbReference>
<dbReference type="GO" id="GO:0016788">
    <property type="term" value="F:hydrolase activity, acting on ester bonds"/>
    <property type="evidence" value="ECO:0007669"/>
    <property type="project" value="InterPro"/>
</dbReference>
<organism evidence="1 2">
    <name type="scientific">Chlamydomonas eustigma</name>
    <dbReference type="NCBI Taxonomy" id="1157962"/>
    <lineage>
        <taxon>Eukaryota</taxon>
        <taxon>Viridiplantae</taxon>
        <taxon>Chlorophyta</taxon>
        <taxon>core chlorophytes</taxon>
        <taxon>Chlorophyceae</taxon>
        <taxon>CS clade</taxon>
        <taxon>Chlamydomonadales</taxon>
        <taxon>Chlamydomonadaceae</taxon>
        <taxon>Chlamydomonas</taxon>
    </lineage>
</organism>
<dbReference type="InterPro" id="IPR053044">
    <property type="entry name" value="Metallo-hydrolase/TatD-type"/>
</dbReference>